<evidence type="ECO:0000313" key="3">
    <source>
        <dbReference type="Proteomes" id="UP000228568"/>
    </source>
</evidence>
<keyword evidence="1" id="KW-0812">Transmembrane</keyword>
<feature type="transmembrane region" description="Helical" evidence="1">
    <location>
        <begin position="75"/>
        <end position="96"/>
    </location>
</feature>
<dbReference type="EMBL" id="PFPK01000040">
    <property type="protein sequence ID" value="PIZ94535.1"/>
    <property type="molecule type" value="Genomic_DNA"/>
</dbReference>
<evidence type="ECO:0000256" key="1">
    <source>
        <dbReference type="SAM" id="Phobius"/>
    </source>
</evidence>
<sequence length="97" mass="11245">MFSWFSNIDLYLQITFVYLIIINATTFFYFGIDKIKSQFGKRRINEKMLWTLTLVCGSVGALLGMSFFRHKTKKVSFQAGIAVILALQIVVLIFFFN</sequence>
<protein>
    <submittedName>
        <fullName evidence="2">DUF1294 domain-containing protein</fullName>
    </submittedName>
</protein>
<proteinExistence type="predicted"/>
<name>A0A2M7V755_9BACT</name>
<dbReference type="InterPro" id="IPR010718">
    <property type="entry name" value="DUF1294"/>
</dbReference>
<keyword evidence="1" id="KW-0472">Membrane</keyword>
<accession>A0A2M7V755</accession>
<dbReference type="Proteomes" id="UP000228568">
    <property type="component" value="Unassembled WGS sequence"/>
</dbReference>
<dbReference type="AlphaFoldDB" id="A0A2M7V755"/>
<feature type="transmembrane region" description="Helical" evidence="1">
    <location>
        <begin position="12"/>
        <end position="32"/>
    </location>
</feature>
<keyword evidence="1" id="KW-1133">Transmembrane helix</keyword>
<gene>
    <name evidence="2" type="ORF">COX81_03340</name>
</gene>
<evidence type="ECO:0000313" key="2">
    <source>
        <dbReference type="EMBL" id="PIZ94535.1"/>
    </source>
</evidence>
<reference evidence="3" key="1">
    <citation type="submission" date="2017-09" db="EMBL/GenBank/DDBJ databases">
        <title>Depth-based differentiation of microbial function through sediment-hosted aquifers and enrichment of novel symbionts in the deep terrestrial subsurface.</title>
        <authorList>
            <person name="Probst A.J."/>
            <person name="Ladd B."/>
            <person name="Jarett J.K."/>
            <person name="Geller-Mcgrath D.E."/>
            <person name="Sieber C.M.K."/>
            <person name="Emerson J.B."/>
            <person name="Anantharaman K."/>
            <person name="Thomas B.C."/>
            <person name="Malmstrom R."/>
            <person name="Stieglmeier M."/>
            <person name="Klingl A."/>
            <person name="Woyke T."/>
            <person name="Ryan C.M."/>
            <person name="Banfield J.F."/>
        </authorList>
    </citation>
    <scope>NUCLEOTIDE SEQUENCE [LARGE SCALE GENOMIC DNA]</scope>
</reference>
<dbReference type="Pfam" id="PF06961">
    <property type="entry name" value="DUF1294"/>
    <property type="match status" value="1"/>
</dbReference>
<feature type="transmembrane region" description="Helical" evidence="1">
    <location>
        <begin position="48"/>
        <end position="69"/>
    </location>
</feature>
<organism evidence="2 3">
    <name type="scientific">Candidatus Magasanikbacteria bacterium CG_4_10_14_0_2_um_filter_37_12</name>
    <dbReference type="NCBI Taxonomy" id="1974637"/>
    <lineage>
        <taxon>Bacteria</taxon>
        <taxon>Candidatus Magasanikiibacteriota</taxon>
    </lineage>
</organism>
<comment type="caution">
    <text evidence="2">The sequence shown here is derived from an EMBL/GenBank/DDBJ whole genome shotgun (WGS) entry which is preliminary data.</text>
</comment>